<evidence type="ECO:0000313" key="6">
    <source>
        <dbReference type="Proteomes" id="UP000325113"/>
    </source>
</evidence>
<evidence type="ECO:0000313" key="4">
    <source>
        <dbReference type="Proteomes" id="UP000323011"/>
    </source>
</evidence>
<dbReference type="Proteomes" id="UP000325113">
    <property type="component" value="Unassembled WGS sequence"/>
</dbReference>
<gene>
    <name evidence="2" type="ORF">FNF28_05940</name>
    <name evidence="1" type="ORF">FNF29_04297</name>
    <name evidence="3" type="ORF">FNF31_02268</name>
</gene>
<evidence type="ECO:0000313" key="3">
    <source>
        <dbReference type="EMBL" id="KAA0164731.1"/>
    </source>
</evidence>
<accession>A0A5A8DLL5</accession>
<protein>
    <submittedName>
        <fullName evidence="3">Uncharacterized protein</fullName>
    </submittedName>
</protein>
<organism evidence="3 6">
    <name type="scientific">Cafeteria roenbergensis</name>
    <name type="common">Marine flagellate</name>
    <dbReference type="NCBI Taxonomy" id="33653"/>
    <lineage>
        <taxon>Eukaryota</taxon>
        <taxon>Sar</taxon>
        <taxon>Stramenopiles</taxon>
        <taxon>Bigyra</taxon>
        <taxon>Opalozoa</taxon>
        <taxon>Bicosoecida</taxon>
        <taxon>Cafeteriaceae</taxon>
        <taxon>Cafeteria</taxon>
    </lineage>
</organism>
<dbReference type="AlphaFoldDB" id="A0A5A8DLL5"/>
<keyword evidence="4" id="KW-1185">Reference proteome</keyword>
<dbReference type="EMBL" id="VLTL01000133">
    <property type="protein sequence ID" value="KAA0159265.1"/>
    <property type="molecule type" value="Genomic_DNA"/>
</dbReference>
<dbReference type="Proteomes" id="UP000323011">
    <property type="component" value="Unassembled WGS sequence"/>
</dbReference>
<proteinExistence type="predicted"/>
<dbReference type="EMBL" id="VLTM01000016">
    <property type="protein sequence ID" value="KAA0164731.1"/>
    <property type="molecule type" value="Genomic_DNA"/>
</dbReference>
<dbReference type="Proteomes" id="UP000324907">
    <property type="component" value="Unassembled WGS sequence"/>
</dbReference>
<evidence type="ECO:0000313" key="1">
    <source>
        <dbReference type="EMBL" id="KAA0151891.1"/>
    </source>
</evidence>
<sequence length="133" mass="14634">MVLAVEREQRREARVRALDRPLGSVAPVGLQGLRAEAALERLGRLQATLRVVDDMRLALASARSELLPQDRVMVRLLLRVVRRGVCWSAQTAADFEEALAADLVADDEASVVPLEENLRSLEPVLDVLRACVA</sequence>
<reference evidence="4 5" key="1">
    <citation type="submission" date="2019-07" db="EMBL/GenBank/DDBJ databases">
        <title>Genomes of Cafeteria roenbergensis.</title>
        <authorList>
            <person name="Fischer M.G."/>
            <person name="Hackl T."/>
            <person name="Roman M."/>
        </authorList>
    </citation>
    <scope>NUCLEOTIDE SEQUENCE [LARGE SCALE GENOMIC DNA]</scope>
    <source>
        <strain evidence="1 4">BVI</strain>
        <strain evidence="3 6">Cflag</strain>
        <strain evidence="2 5">RCC970-E3</strain>
    </source>
</reference>
<evidence type="ECO:0000313" key="2">
    <source>
        <dbReference type="EMBL" id="KAA0159265.1"/>
    </source>
</evidence>
<dbReference type="EMBL" id="VLTN01000024">
    <property type="protein sequence ID" value="KAA0151891.1"/>
    <property type="molecule type" value="Genomic_DNA"/>
</dbReference>
<evidence type="ECO:0000313" key="5">
    <source>
        <dbReference type="Proteomes" id="UP000324907"/>
    </source>
</evidence>
<comment type="caution">
    <text evidence="3">The sequence shown here is derived from an EMBL/GenBank/DDBJ whole genome shotgun (WGS) entry which is preliminary data.</text>
</comment>
<name>A0A5A8DLL5_CAFRO</name>